<dbReference type="Proteomes" id="UP001732700">
    <property type="component" value="Chromosome 6A"/>
</dbReference>
<reference evidence="1" key="2">
    <citation type="submission" date="2025-09" db="UniProtKB">
        <authorList>
            <consortium name="EnsemblPlants"/>
        </authorList>
    </citation>
    <scope>IDENTIFICATION</scope>
</reference>
<proteinExistence type="predicted"/>
<evidence type="ECO:0000313" key="2">
    <source>
        <dbReference type="Proteomes" id="UP001732700"/>
    </source>
</evidence>
<dbReference type="EnsemblPlants" id="AVESA.00010b.r2.6AG1045730.1">
    <property type="protein sequence ID" value="AVESA.00010b.r2.6AG1045730.1.CDS"/>
    <property type="gene ID" value="AVESA.00010b.r2.6AG1045730"/>
</dbReference>
<accession>A0ACD5YUT1</accession>
<protein>
    <submittedName>
        <fullName evidence="1">Uncharacterized protein</fullName>
    </submittedName>
</protein>
<keyword evidence="2" id="KW-1185">Reference proteome</keyword>
<name>A0ACD5YUT1_AVESA</name>
<organism evidence="1 2">
    <name type="scientific">Avena sativa</name>
    <name type="common">Oat</name>
    <dbReference type="NCBI Taxonomy" id="4498"/>
    <lineage>
        <taxon>Eukaryota</taxon>
        <taxon>Viridiplantae</taxon>
        <taxon>Streptophyta</taxon>
        <taxon>Embryophyta</taxon>
        <taxon>Tracheophyta</taxon>
        <taxon>Spermatophyta</taxon>
        <taxon>Magnoliopsida</taxon>
        <taxon>Liliopsida</taxon>
        <taxon>Poales</taxon>
        <taxon>Poaceae</taxon>
        <taxon>BOP clade</taxon>
        <taxon>Pooideae</taxon>
        <taxon>Poodae</taxon>
        <taxon>Poeae</taxon>
        <taxon>Poeae Chloroplast Group 1 (Aveneae type)</taxon>
        <taxon>Aveninae</taxon>
        <taxon>Avena</taxon>
    </lineage>
</organism>
<evidence type="ECO:0000313" key="1">
    <source>
        <dbReference type="EnsemblPlants" id="AVESA.00010b.r2.6AG1045730.1.CDS"/>
    </source>
</evidence>
<reference evidence="1" key="1">
    <citation type="submission" date="2021-05" db="EMBL/GenBank/DDBJ databases">
        <authorList>
            <person name="Scholz U."/>
            <person name="Mascher M."/>
            <person name="Fiebig A."/>
        </authorList>
    </citation>
    <scope>NUCLEOTIDE SEQUENCE [LARGE SCALE GENOMIC DNA]</scope>
</reference>
<sequence>MEKKAAVICGTAGLLGILAAILGFVGEGTKTQSFSGFNGEHCVYRNTPALGCGVVGALFILAAHVILSAATGCCGCCRPETRKMIPSQTKRIFAVAMSVVSWILLIIAMGLFFVGTMWNIAGERKPAEATTSSGAGECYVLQGGVFAAASVLSLVIVGFGVASYFLLRASEPSPPQQQPGIAMGQPAPYFTAEGGYPMGATWETRA</sequence>